<gene>
    <name evidence="8" type="ORF">EJP82_25325</name>
</gene>
<feature type="domain" description="SLH" evidence="7">
    <location>
        <begin position="810"/>
        <end position="870"/>
    </location>
</feature>
<keyword evidence="5 6" id="KW-0326">Glycosidase</keyword>
<dbReference type="InterPro" id="IPR001119">
    <property type="entry name" value="SLH_dom"/>
</dbReference>
<dbReference type="SUPFAM" id="SSF49785">
    <property type="entry name" value="Galactose-binding domain-like"/>
    <property type="match status" value="1"/>
</dbReference>
<organism evidence="8 9">
    <name type="scientific">Paenibacillus anaericanus</name>
    <dbReference type="NCBI Taxonomy" id="170367"/>
    <lineage>
        <taxon>Bacteria</taxon>
        <taxon>Bacillati</taxon>
        <taxon>Bacillota</taxon>
        <taxon>Bacilli</taxon>
        <taxon>Bacillales</taxon>
        <taxon>Paenibacillaceae</taxon>
        <taxon>Paenibacillus</taxon>
    </lineage>
</organism>
<dbReference type="PANTHER" id="PTHR34983">
    <property type="entry name" value="ARABINOGALACTAN ENDO-BETA-1,4-GALACTANASE A"/>
    <property type="match status" value="1"/>
</dbReference>
<evidence type="ECO:0000313" key="9">
    <source>
        <dbReference type="Proteomes" id="UP000279446"/>
    </source>
</evidence>
<dbReference type="GO" id="GO:0031218">
    <property type="term" value="F:arabinogalactan endo-1,4-beta-galactosidase activity"/>
    <property type="evidence" value="ECO:0007669"/>
    <property type="project" value="UniProtKB-EC"/>
</dbReference>
<dbReference type="Pfam" id="PF07745">
    <property type="entry name" value="Glyco_hydro_53"/>
    <property type="match status" value="1"/>
</dbReference>
<dbReference type="PROSITE" id="PS51272">
    <property type="entry name" value="SLH"/>
    <property type="match status" value="2"/>
</dbReference>
<dbReference type="EC" id="3.2.1.89" evidence="3 6"/>
<dbReference type="SMART" id="SM00635">
    <property type="entry name" value="BID_2"/>
    <property type="match status" value="1"/>
</dbReference>
<dbReference type="SUPFAM" id="SSF51445">
    <property type="entry name" value="(Trans)glycosidases"/>
    <property type="match status" value="1"/>
</dbReference>
<dbReference type="Pfam" id="PF02368">
    <property type="entry name" value="Big_2"/>
    <property type="match status" value="1"/>
</dbReference>
<evidence type="ECO:0000256" key="1">
    <source>
        <dbReference type="ARBA" id="ARBA00001695"/>
    </source>
</evidence>
<comment type="caution">
    <text evidence="8">The sequence shown here is derived from an EMBL/GenBank/DDBJ whole genome shotgun (WGS) entry which is preliminary data.</text>
</comment>
<accession>A0A3S1DIT1</accession>
<dbReference type="InterPro" id="IPR008979">
    <property type="entry name" value="Galactose-bd-like_sf"/>
</dbReference>
<evidence type="ECO:0000256" key="3">
    <source>
        <dbReference type="ARBA" id="ARBA00012556"/>
    </source>
</evidence>
<dbReference type="SUPFAM" id="SSF49373">
    <property type="entry name" value="Invasin/intimin cell-adhesion fragments"/>
    <property type="match status" value="1"/>
</dbReference>
<proteinExistence type="inferred from homology"/>
<comment type="catalytic activity">
    <reaction evidence="1 6">
        <text>The enzyme specifically hydrolyzes (1-&gt;4)-beta-D-galactosidic linkages in type I arabinogalactans.</text>
        <dbReference type="EC" id="3.2.1.89"/>
    </reaction>
</comment>
<evidence type="ECO:0000259" key="7">
    <source>
        <dbReference type="PROSITE" id="PS51272"/>
    </source>
</evidence>
<dbReference type="AlphaFoldDB" id="A0A3S1DIT1"/>
<dbReference type="Proteomes" id="UP000279446">
    <property type="component" value="Unassembled WGS sequence"/>
</dbReference>
<dbReference type="GO" id="GO:0015926">
    <property type="term" value="F:glucosidase activity"/>
    <property type="evidence" value="ECO:0007669"/>
    <property type="project" value="InterPro"/>
</dbReference>
<evidence type="ECO:0000256" key="2">
    <source>
        <dbReference type="ARBA" id="ARBA00010687"/>
    </source>
</evidence>
<dbReference type="EMBL" id="RZNY01000038">
    <property type="protein sequence ID" value="RUT40341.1"/>
    <property type="molecule type" value="Genomic_DNA"/>
</dbReference>
<keyword evidence="6" id="KW-0732">Signal</keyword>
<dbReference type="GO" id="GO:0045490">
    <property type="term" value="P:pectin catabolic process"/>
    <property type="evidence" value="ECO:0007669"/>
    <property type="project" value="TreeGrafter"/>
</dbReference>
<feature type="domain" description="SLH" evidence="7">
    <location>
        <begin position="744"/>
        <end position="807"/>
    </location>
</feature>
<dbReference type="RefSeq" id="WP_127194839.1">
    <property type="nucleotide sequence ID" value="NZ_RZNY01000038.1"/>
</dbReference>
<keyword evidence="9" id="KW-1185">Reference proteome</keyword>
<evidence type="ECO:0000256" key="4">
    <source>
        <dbReference type="ARBA" id="ARBA00022801"/>
    </source>
</evidence>
<sequence>MKKRKKIIPTILTFALILSMTVFNMPVKTNAAAIPAPNTFAKGADVSWLPQLEALGYKFYDDNGKEEDLLHILKQHGIDSIRLRAFVNPSDDPSNGHNSTEELVELASRVSDLGFRVMIDLHYSDSWADPGKQVTPKAWKDDNLEQLKVRVSEYTAEVMNALKKEGVTPEWIQIGNEINNGMLHPIGAYSNTTNLVELLQAGSHAAKKVFPEIKVIIHRANGADEGVDSYYSGLIEAGLKASDYDIIGLSYYPDSIYTSSINELSANMNTLADKYGKEVMIVEVGGNVSKNEDNVYNMLVATQNKLLAVPNKLGTGIFYWAPEGVYFDYPLSAWHADGKPSFALDAFQKDATEINRQKVTSVTLDKHKTTVEVGATDKLKAIIAPDNATYKGITFTSSKPEIVRVDPYKGTISGLVEGTATITVTTYDGKFTDSAEVVVIPSSNPIQNPGFENGLSAWTTTGDKEAVSTGTDMYSGSSALHYWSAPATEFKVSQKLTGLENGTYQLSAWVSGGGEEELAEIFAGEHKQSFKNTGWLQWSNPIIDDIEITDGTLTIGAHLKYAGGQWGNIDDFKLVKKAEAVSSNNLTVNGKTVAWQLSGNQPTTFGDGGGSKAFDYGDDQPIDFTLSHKISGLAPGTYTMQTNVFGDKGEPDQGSVMYTVSEGQIYSIPLTYKGSAWEKPATLSLRHVHVGNDGIAEVGFIVKTSSDEHYGYLKDVTFVRTSDNITRAEFASLLVRALSVSPTTTNPFVDVDQAKWYAADVAAAHKAGLIQGYSANTFAPEAQITRQELAAIIVKANEVRTGNKASATSTVTFPDANRIAPWAINAVATAVSLGLIEGDTSKNYLPQAFVSREECEKSIVLLLQKIILQF</sequence>
<evidence type="ECO:0000313" key="8">
    <source>
        <dbReference type="EMBL" id="RUT40341.1"/>
    </source>
</evidence>
<dbReference type="InterPro" id="IPR017853">
    <property type="entry name" value="GH"/>
</dbReference>
<reference evidence="8 9" key="1">
    <citation type="submission" date="2018-12" db="EMBL/GenBank/DDBJ databases">
        <authorList>
            <person name="Sun L."/>
            <person name="Chen Z."/>
        </authorList>
    </citation>
    <scope>NUCLEOTIDE SEQUENCE [LARGE SCALE GENOMIC DNA]</scope>
    <source>
        <strain evidence="8 9">DSM 15890</strain>
    </source>
</reference>
<dbReference type="Gene3D" id="3.20.20.80">
    <property type="entry name" value="Glycosidases"/>
    <property type="match status" value="1"/>
</dbReference>
<dbReference type="InterPro" id="IPR008964">
    <property type="entry name" value="Invasin/intimin_cell_adhesion"/>
</dbReference>
<name>A0A3S1DIT1_9BACL</name>
<dbReference type="Pfam" id="PF00395">
    <property type="entry name" value="SLH"/>
    <property type="match status" value="2"/>
</dbReference>
<dbReference type="OrthoDB" id="9768786at2"/>
<dbReference type="PANTHER" id="PTHR34983:SF1">
    <property type="entry name" value="ARABINOGALACTAN ENDO-BETA-1,4-GALACTANASE A"/>
    <property type="match status" value="1"/>
</dbReference>
<protein>
    <recommendedName>
        <fullName evidence="3 6">Arabinogalactan endo-beta-1,4-galactanase</fullName>
        <ecNumber evidence="3 6">3.2.1.89</ecNumber>
    </recommendedName>
</protein>
<comment type="similarity">
    <text evidence="2 6">Belongs to the glycosyl hydrolase 53 family.</text>
</comment>
<dbReference type="Gene3D" id="2.60.40.1080">
    <property type="match status" value="1"/>
</dbReference>
<dbReference type="InterPro" id="IPR003343">
    <property type="entry name" value="Big_2"/>
</dbReference>
<dbReference type="InterPro" id="IPR011683">
    <property type="entry name" value="Glyco_hydro_53"/>
</dbReference>
<feature type="signal peptide" evidence="6">
    <location>
        <begin position="1"/>
        <end position="24"/>
    </location>
</feature>
<dbReference type="Gene3D" id="2.60.120.260">
    <property type="entry name" value="Galactose-binding domain-like"/>
    <property type="match status" value="2"/>
</dbReference>
<keyword evidence="4 6" id="KW-0378">Hydrolase</keyword>
<feature type="chain" id="PRO_5039751709" description="Arabinogalactan endo-beta-1,4-galactanase" evidence="6">
    <location>
        <begin position="25"/>
        <end position="870"/>
    </location>
</feature>
<evidence type="ECO:0000256" key="5">
    <source>
        <dbReference type="ARBA" id="ARBA00023295"/>
    </source>
</evidence>
<evidence type="ECO:0000256" key="6">
    <source>
        <dbReference type="RuleBase" id="RU361192"/>
    </source>
</evidence>